<dbReference type="Pfam" id="PF01699">
    <property type="entry name" value="Na_Ca_ex"/>
    <property type="match status" value="2"/>
</dbReference>
<accession>A0A840QTY0</accession>
<feature type="transmembrane region" description="Helical" evidence="5">
    <location>
        <begin position="303"/>
        <end position="324"/>
    </location>
</feature>
<dbReference type="Proteomes" id="UP000551878">
    <property type="component" value="Unassembled WGS sequence"/>
</dbReference>
<dbReference type="PANTHER" id="PTHR10846">
    <property type="entry name" value="SODIUM/POTASSIUM/CALCIUM EXCHANGER"/>
    <property type="match status" value="1"/>
</dbReference>
<evidence type="ECO:0000256" key="4">
    <source>
        <dbReference type="ARBA" id="ARBA00023136"/>
    </source>
</evidence>
<gene>
    <name evidence="7" type="ORF">HNQ41_003058</name>
</gene>
<feature type="transmembrane region" description="Helical" evidence="5">
    <location>
        <begin position="241"/>
        <end position="258"/>
    </location>
</feature>
<evidence type="ECO:0000313" key="7">
    <source>
        <dbReference type="EMBL" id="MBB5174835.1"/>
    </source>
</evidence>
<evidence type="ECO:0000313" key="8">
    <source>
        <dbReference type="Proteomes" id="UP000551878"/>
    </source>
</evidence>
<dbReference type="InterPro" id="IPR004837">
    <property type="entry name" value="NaCa_Exmemb"/>
</dbReference>
<evidence type="ECO:0000256" key="3">
    <source>
        <dbReference type="ARBA" id="ARBA00022989"/>
    </source>
</evidence>
<feature type="domain" description="Sodium/calcium exchanger membrane region" evidence="6">
    <location>
        <begin position="179"/>
        <end position="324"/>
    </location>
</feature>
<protein>
    <submittedName>
        <fullName evidence="7">Cation:H+ antiporter</fullName>
    </submittedName>
</protein>
<dbReference type="GO" id="GO:0006874">
    <property type="term" value="P:intracellular calcium ion homeostasis"/>
    <property type="evidence" value="ECO:0007669"/>
    <property type="project" value="TreeGrafter"/>
</dbReference>
<dbReference type="AlphaFoldDB" id="A0A840QTY0"/>
<organism evidence="7 8">
    <name type="scientific">Texcoconibacillus texcoconensis</name>
    <dbReference type="NCBI Taxonomy" id="1095777"/>
    <lineage>
        <taxon>Bacteria</taxon>
        <taxon>Bacillati</taxon>
        <taxon>Bacillota</taxon>
        <taxon>Bacilli</taxon>
        <taxon>Bacillales</taxon>
        <taxon>Bacillaceae</taxon>
        <taxon>Texcoconibacillus</taxon>
    </lineage>
</organism>
<keyword evidence="2 5" id="KW-0812">Transmembrane</keyword>
<dbReference type="RefSeq" id="WP_184665239.1">
    <property type="nucleotide sequence ID" value="NZ_JACHHB010000017.1"/>
</dbReference>
<dbReference type="GO" id="GO:0008273">
    <property type="term" value="F:calcium, potassium:sodium antiporter activity"/>
    <property type="evidence" value="ECO:0007669"/>
    <property type="project" value="TreeGrafter"/>
</dbReference>
<name>A0A840QTY0_9BACI</name>
<proteinExistence type="predicted"/>
<dbReference type="GO" id="GO:0005262">
    <property type="term" value="F:calcium channel activity"/>
    <property type="evidence" value="ECO:0007669"/>
    <property type="project" value="TreeGrafter"/>
</dbReference>
<reference evidence="7 8" key="1">
    <citation type="submission" date="2020-08" db="EMBL/GenBank/DDBJ databases">
        <title>Genomic Encyclopedia of Type Strains, Phase IV (KMG-IV): sequencing the most valuable type-strain genomes for metagenomic binning, comparative biology and taxonomic classification.</title>
        <authorList>
            <person name="Goeker M."/>
        </authorList>
    </citation>
    <scope>NUCLEOTIDE SEQUENCE [LARGE SCALE GENOMIC DNA]</scope>
    <source>
        <strain evidence="7 8">DSM 24696</strain>
    </source>
</reference>
<dbReference type="EMBL" id="JACHHB010000017">
    <property type="protein sequence ID" value="MBB5174835.1"/>
    <property type="molecule type" value="Genomic_DNA"/>
</dbReference>
<sequence>MAILLFLLSALMSVLASIKLSSYADVLSERSKWGTAFIGAFLLAGATTLPEVTTSWVALSVDNREIAAGNMFGSNGFNLLILAIAHIIFTRHRLLEQSFLFVRGPFIMSFSVTLLLWIDTQVDSIWDERLYIGWSSIAAVIFFFIYFLYQHFQKKHPLADNENDESFHTRAISVRKAKYGFFISTVLILIFGSTLALSGDYIAKTTTISSSFIGTVAIACATSLPEAVSVYVALGLKNVRLAIAMLFGSNIMNLFLFIALDVSDLNGPLLSSVEHGQYITLLMLLAFHVIIFLNANRDPKGKALSIGSALIMIALYLSMNYLLFVS</sequence>
<dbReference type="Gene3D" id="1.20.1420.30">
    <property type="entry name" value="NCX, central ion-binding region"/>
    <property type="match status" value="1"/>
</dbReference>
<evidence type="ECO:0000256" key="5">
    <source>
        <dbReference type="SAM" id="Phobius"/>
    </source>
</evidence>
<keyword evidence="4 5" id="KW-0472">Membrane</keyword>
<feature type="transmembrane region" description="Helical" evidence="5">
    <location>
        <begin position="100"/>
        <end position="118"/>
    </location>
</feature>
<keyword evidence="3 5" id="KW-1133">Transmembrane helix</keyword>
<feature type="transmembrane region" description="Helical" evidence="5">
    <location>
        <begin position="179"/>
        <end position="199"/>
    </location>
</feature>
<evidence type="ECO:0000256" key="1">
    <source>
        <dbReference type="ARBA" id="ARBA00004141"/>
    </source>
</evidence>
<dbReference type="InterPro" id="IPR004481">
    <property type="entry name" value="K/Na/Ca-exchanger"/>
</dbReference>
<dbReference type="PANTHER" id="PTHR10846:SF8">
    <property type="entry name" value="INNER MEMBRANE PROTEIN YRBG"/>
    <property type="match status" value="1"/>
</dbReference>
<feature type="domain" description="Sodium/calcium exchanger membrane region" evidence="6">
    <location>
        <begin position="2"/>
        <end position="149"/>
    </location>
</feature>
<evidence type="ECO:0000256" key="2">
    <source>
        <dbReference type="ARBA" id="ARBA00022692"/>
    </source>
</evidence>
<feature type="transmembrane region" description="Helical" evidence="5">
    <location>
        <begin position="211"/>
        <end position="234"/>
    </location>
</feature>
<comment type="subcellular location">
    <subcellularLocation>
        <location evidence="1">Membrane</location>
        <topology evidence="1">Multi-pass membrane protein</topology>
    </subcellularLocation>
</comment>
<dbReference type="GO" id="GO:0005886">
    <property type="term" value="C:plasma membrane"/>
    <property type="evidence" value="ECO:0007669"/>
    <property type="project" value="TreeGrafter"/>
</dbReference>
<feature type="transmembrane region" description="Helical" evidence="5">
    <location>
        <begin position="130"/>
        <end position="149"/>
    </location>
</feature>
<feature type="transmembrane region" description="Helical" evidence="5">
    <location>
        <begin position="66"/>
        <end position="88"/>
    </location>
</feature>
<keyword evidence="8" id="KW-1185">Reference proteome</keyword>
<comment type="caution">
    <text evidence="7">The sequence shown here is derived from an EMBL/GenBank/DDBJ whole genome shotgun (WGS) entry which is preliminary data.</text>
</comment>
<feature type="transmembrane region" description="Helical" evidence="5">
    <location>
        <begin position="278"/>
        <end position="296"/>
    </location>
</feature>
<dbReference type="InterPro" id="IPR044880">
    <property type="entry name" value="NCX_ion-bd_dom_sf"/>
</dbReference>
<evidence type="ECO:0000259" key="6">
    <source>
        <dbReference type="Pfam" id="PF01699"/>
    </source>
</evidence>